<organism evidence="6 7">
    <name type="scientific">Ziziphus jujuba</name>
    <name type="common">Chinese jujube</name>
    <name type="synonym">Ziziphus sativa</name>
    <dbReference type="NCBI Taxonomy" id="326968"/>
    <lineage>
        <taxon>Eukaryota</taxon>
        <taxon>Viridiplantae</taxon>
        <taxon>Streptophyta</taxon>
        <taxon>Embryophyta</taxon>
        <taxon>Tracheophyta</taxon>
        <taxon>Spermatophyta</taxon>
        <taxon>Magnoliopsida</taxon>
        <taxon>eudicotyledons</taxon>
        <taxon>Gunneridae</taxon>
        <taxon>Pentapetalae</taxon>
        <taxon>rosids</taxon>
        <taxon>fabids</taxon>
        <taxon>Rosales</taxon>
        <taxon>Rhamnaceae</taxon>
        <taxon>Paliureae</taxon>
        <taxon>Ziziphus</taxon>
    </lineage>
</organism>
<keyword evidence="1" id="KW-0805">Transcription regulation</keyword>
<dbReference type="GeneID" id="125423277"/>
<dbReference type="Proteomes" id="UP001652623">
    <property type="component" value="Chromosome 3"/>
</dbReference>
<gene>
    <name evidence="7" type="primary">LOC125423277</name>
</gene>
<dbReference type="RefSeq" id="XP_048332923.2">
    <property type="nucleotide sequence ID" value="XM_048476966.2"/>
</dbReference>
<evidence type="ECO:0000313" key="7">
    <source>
        <dbReference type="RefSeq" id="XP_048332923.2"/>
    </source>
</evidence>
<keyword evidence="3" id="KW-0804">Transcription</keyword>
<sequence length="107" mass="12687">MKVNRRRIGGREPFGFWKSDGNIILIQKSNHTIGCKKTFIFYGDQTTDWMMEIYTIVKGTIELDDWILCKVYRNEKENYDSDCYSDLETDYYDSECYSDLETDSDSN</sequence>
<dbReference type="InterPro" id="IPR036093">
    <property type="entry name" value="NAC_dom_sf"/>
</dbReference>
<proteinExistence type="predicted"/>
<dbReference type="PROSITE" id="PS51005">
    <property type="entry name" value="NAC"/>
    <property type="match status" value="1"/>
</dbReference>
<name>A0ABM3IPT2_ZIZJJ</name>
<feature type="domain" description="NAC" evidence="5">
    <location>
        <begin position="1"/>
        <end position="74"/>
    </location>
</feature>
<evidence type="ECO:0000256" key="3">
    <source>
        <dbReference type="ARBA" id="ARBA00023163"/>
    </source>
</evidence>
<evidence type="ECO:0000313" key="6">
    <source>
        <dbReference type="Proteomes" id="UP001652623"/>
    </source>
</evidence>
<keyword evidence="4" id="KW-0539">Nucleus</keyword>
<evidence type="ECO:0000256" key="1">
    <source>
        <dbReference type="ARBA" id="ARBA00023015"/>
    </source>
</evidence>
<protein>
    <submittedName>
        <fullName evidence="7">NAC domain-containing protein 19-like</fullName>
    </submittedName>
</protein>
<evidence type="ECO:0000256" key="2">
    <source>
        <dbReference type="ARBA" id="ARBA00023125"/>
    </source>
</evidence>
<reference evidence="7" key="1">
    <citation type="submission" date="2025-08" db="UniProtKB">
        <authorList>
            <consortium name="RefSeq"/>
        </authorList>
    </citation>
    <scope>IDENTIFICATION</scope>
    <source>
        <tissue evidence="7">Seedling</tissue>
    </source>
</reference>
<dbReference type="InterPro" id="IPR003441">
    <property type="entry name" value="NAC-dom"/>
</dbReference>
<dbReference type="Pfam" id="PF02365">
    <property type="entry name" value="NAM"/>
    <property type="match status" value="1"/>
</dbReference>
<evidence type="ECO:0000256" key="4">
    <source>
        <dbReference type="ARBA" id="ARBA00023242"/>
    </source>
</evidence>
<keyword evidence="2" id="KW-0238">DNA-binding</keyword>
<dbReference type="SUPFAM" id="SSF101941">
    <property type="entry name" value="NAC domain"/>
    <property type="match status" value="1"/>
</dbReference>
<accession>A0ABM3IPT2</accession>
<keyword evidence="6" id="KW-1185">Reference proteome</keyword>
<evidence type="ECO:0000259" key="5">
    <source>
        <dbReference type="PROSITE" id="PS51005"/>
    </source>
</evidence>
<dbReference type="Gene3D" id="2.170.150.80">
    <property type="entry name" value="NAC domain"/>
    <property type="match status" value="1"/>
</dbReference>